<keyword evidence="3" id="KW-1185">Reference proteome</keyword>
<accession>A0ABD0U1G6</accession>
<organism evidence="2 3">
    <name type="scientific">Dendrobium thyrsiflorum</name>
    <name type="common">Pinecone-like raceme dendrobium</name>
    <name type="synonym">Orchid</name>
    <dbReference type="NCBI Taxonomy" id="117978"/>
    <lineage>
        <taxon>Eukaryota</taxon>
        <taxon>Viridiplantae</taxon>
        <taxon>Streptophyta</taxon>
        <taxon>Embryophyta</taxon>
        <taxon>Tracheophyta</taxon>
        <taxon>Spermatophyta</taxon>
        <taxon>Magnoliopsida</taxon>
        <taxon>Liliopsida</taxon>
        <taxon>Asparagales</taxon>
        <taxon>Orchidaceae</taxon>
        <taxon>Epidendroideae</taxon>
        <taxon>Malaxideae</taxon>
        <taxon>Dendrobiinae</taxon>
        <taxon>Dendrobium</taxon>
    </lineage>
</organism>
<dbReference type="EMBL" id="JANQDX010000018">
    <property type="protein sequence ID" value="KAL0905727.1"/>
    <property type="molecule type" value="Genomic_DNA"/>
</dbReference>
<gene>
    <name evidence="2" type="ORF">M5K25_024165</name>
</gene>
<feature type="region of interest" description="Disordered" evidence="1">
    <location>
        <begin position="63"/>
        <end position="91"/>
    </location>
</feature>
<feature type="compositionally biased region" description="Polar residues" evidence="1">
    <location>
        <begin position="1"/>
        <end position="14"/>
    </location>
</feature>
<comment type="caution">
    <text evidence="2">The sequence shown here is derived from an EMBL/GenBank/DDBJ whole genome shotgun (WGS) entry which is preliminary data.</text>
</comment>
<evidence type="ECO:0000313" key="2">
    <source>
        <dbReference type="EMBL" id="KAL0905727.1"/>
    </source>
</evidence>
<proteinExistence type="predicted"/>
<feature type="region of interest" description="Disordered" evidence="1">
    <location>
        <begin position="1"/>
        <end position="22"/>
    </location>
</feature>
<reference evidence="2 3" key="1">
    <citation type="journal article" date="2024" name="Plant Biotechnol. J.">
        <title>Dendrobium thyrsiflorum genome and its molecular insights into genes involved in important horticultural traits.</title>
        <authorList>
            <person name="Chen B."/>
            <person name="Wang J.Y."/>
            <person name="Zheng P.J."/>
            <person name="Li K.L."/>
            <person name="Liang Y.M."/>
            <person name="Chen X.F."/>
            <person name="Zhang C."/>
            <person name="Zhao X."/>
            <person name="He X."/>
            <person name="Zhang G.Q."/>
            <person name="Liu Z.J."/>
            <person name="Xu Q."/>
        </authorList>
    </citation>
    <scope>NUCLEOTIDE SEQUENCE [LARGE SCALE GENOMIC DNA]</scope>
    <source>
        <strain evidence="2">GZMU011</strain>
    </source>
</reference>
<sequence length="113" mass="12796">MFATNRQTAYTRSSPARWDGKPVRRLQRERDIHKYPLAGKRLRLFQTVRTWHVSSSRWFRRPNGTTPMVLPSNGTVGKRLRPGPSEPGGLPLNGTIILRSWSSPVCSPMASNP</sequence>
<evidence type="ECO:0000313" key="3">
    <source>
        <dbReference type="Proteomes" id="UP001552299"/>
    </source>
</evidence>
<evidence type="ECO:0000256" key="1">
    <source>
        <dbReference type="SAM" id="MobiDB-lite"/>
    </source>
</evidence>
<dbReference type="AlphaFoldDB" id="A0ABD0U1G6"/>
<protein>
    <submittedName>
        <fullName evidence="2">Uncharacterized protein</fullName>
    </submittedName>
</protein>
<dbReference type="Proteomes" id="UP001552299">
    <property type="component" value="Unassembled WGS sequence"/>
</dbReference>
<name>A0ABD0U1G6_DENTH</name>